<dbReference type="InterPro" id="IPR011990">
    <property type="entry name" value="TPR-like_helical_dom_sf"/>
</dbReference>
<dbReference type="RefSeq" id="WP_053922507.1">
    <property type="nucleotide sequence ID" value="NZ_LGKG01000013.1"/>
</dbReference>
<dbReference type="EMBL" id="LGKG01000013">
    <property type="protein sequence ID" value="KPC66288.1"/>
    <property type="molecule type" value="Genomic_DNA"/>
</dbReference>
<protein>
    <recommendedName>
        <fullName evidence="4">Transcriptional regulator</fullName>
    </recommendedName>
</protein>
<dbReference type="Proteomes" id="UP000037982">
    <property type="component" value="Unassembled WGS sequence"/>
</dbReference>
<dbReference type="PATRIC" id="fig|66876.3.peg.1092"/>
<evidence type="ECO:0000313" key="2">
    <source>
        <dbReference type="EMBL" id="KPC66288.1"/>
    </source>
</evidence>
<name>A0A0N1JZJ8_9ACTN</name>
<evidence type="ECO:0000313" key="3">
    <source>
        <dbReference type="Proteomes" id="UP000037982"/>
    </source>
</evidence>
<reference evidence="3" key="1">
    <citation type="submission" date="2015-07" db="EMBL/GenBank/DDBJ databases">
        <authorList>
            <person name="Ju K.-S."/>
            <person name="Doroghazi J.R."/>
            <person name="Metcalf W.W."/>
        </authorList>
    </citation>
    <scope>NUCLEOTIDE SEQUENCE [LARGE SCALE GENOMIC DNA]</scope>
    <source>
        <strain evidence="3">NRRL ISP-5002</strain>
    </source>
</reference>
<gene>
    <name evidence="2" type="ORF">ADL29_04950</name>
</gene>
<sequence length="458" mass="48712">MARKKPNDALRALLTEAGWSAADLARAVNALGTGSGLRLRYDRTSVAHWLDGARPRGAAADLVAQALSRRIGRPLTQRDAGLDKPEEGGNPVEDMLQVTDPLQRLSSLCRMDSDPARRVPLTRAVLPAALPAPWEKRPAWTPPRTGHGSPATEADVARLGDMACWIAPATERHGGAHTRSTLAHYIAEEVSRLLAAPAAPMVRKGLLSGAAQLTQLLATMTADVGFSGLAQHYYGIGLELAHAAGDRATYAVTLRSMSVQAHRLGDRHRALTLAEAALDTAGAAAPPATRAFLHAGRAVGYAAVGRSGMAHADLSAAEEALGRSTEPEGPFTSYSYAALQYQRAEVLALLGDHKKAVAALESSLHHRPAGHRKARALIHAQTAHVLLAAEQRDAALVQCHRFLDDYGQLAAGSAHGALTRILRELSPYRSNPGVRDFRARLRAVSSPAHGAEEPPPRR</sequence>
<evidence type="ECO:0000256" key="1">
    <source>
        <dbReference type="SAM" id="MobiDB-lite"/>
    </source>
</evidence>
<accession>A0A0N1JZJ8</accession>
<dbReference type="AlphaFoldDB" id="A0A0N1JZJ8"/>
<dbReference type="SUPFAM" id="SSF48452">
    <property type="entry name" value="TPR-like"/>
    <property type="match status" value="1"/>
</dbReference>
<dbReference type="Gene3D" id="1.25.40.10">
    <property type="entry name" value="Tetratricopeptide repeat domain"/>
    <property type="match status" value="1"/>
</dbReference>
<organism evidence="2 3">
    <name type="scientific">Streptomyces chattanoogensis</name>
    <dbReference type="NCBI Taxonomy" id="66876"/>
    <lineage>
        <taxon>Bacteria</taxon>
        <taxon>Bacillati</taxon>
        <taxon>Actinomycetota</taxon>
        <taxon>Actinomycetes</taxon>
        <taxon>Kitasatosporales</taxon>
        <taxon>Streptomycetaceae</taxon>
        <taxon>Streptomyces</taxon>
    </lineage>
</organism>
<proteinExistence type="predicted"/>
<comment type="caution">
    <text evidence="2">The sequence shown here is derived from an EMBL/GenBank/DDBJ whole genome shotgun (WGS) entry which is preliminary data.</text>
</comment>
<feature type="region of interest" description="Disordered" evidence="1">
    <location>
        <begin position="75"/>
        <end position="94"/>
    </location>
</feature>
<evidence type="ECO:0008006" key="4">
    <source>
        <dbReference type="Google" id="ProtNLM"/>
    </source>
</evidence>
<keyword evidence="3" id="KW-1185">Reference proteome</keyword>